<keyword evidence="5 6" id="KW-0249">Electron transport</keyword>
<evidence type="ECO:0000313" key="9">
    <source>
        <dbReference type="Proteomes" id="UP000295565"/>
    </source>
</evidence>
<dbReference type="EMBL" id="SMGD01000014">
    <property type="protein sequence ID" value="TCK47512.1"/>
    <property type="molecule type" value="Genomic_DNA"/>
</dbReference>
<comment type="similarity">
    <text evidence="6">Belongs to the RnfG family.</text>
</comment>
<keyword evidence="2 6" id="KW-0597">Phosphoprotein</keyword>
<dbReference type="OrthoDB" id="9784165at2"/>
<dbReference type="InterPro" id="IPR010209">
    <property type="entry name" value="Ion_transpt_RnfG/RsxG"/>
</dbReference>
<keyword evidence="3 6" id="KW-0285">Flavoprotein</keyword>
<dbReference type="GO" id="GO:0005886">
    <property type="term" value="C:plasma membrane"/>
    <property type="evidence" value="ECO:0007669"/>
    <property type="project" value="UniProtKB-SubCell"/>
</dbReference>
<protein>
    <recommendedName>
        <fullName evidence="6">Ion-translocating oxidoreductase complex subunit G</fullName>
        <ecNumber evidence="6">7.-.-.-</ecNumber>
    </recommendedName>
    <alternativeName>
        <fullName evidence="6">Rnf electron transport complex subunit G</fullName>
    </alternativeName>
</protein>
<dbReference type="RefSeq" id="WP_131913323.1">
    <property type="nucleotide sequence ID" value="NZ_OU594967.1"/>
</dbReference>
<evidence type="ECO:0000256" key="4">
    <source>
        <dbReference type="ARBA" id="ARBA00022643"/>
    </source>
</evidence>
<feature type="domain" description="FMN-binding" evidence="7">
    <location>
        <begin position="101"/>
        <end position="193"/>
    </location>
</feature>
<dbReference type="PANTHER" id="PTHR36118">
    <property type="entry name" value="ION-TRANSLOCATING OXIDOREDUCTASE COMPLEX SUBUNIT G"/>
    <property type="match status" value="1"/>
</dbReference>
<keyword evidence="6" id="KW-0812">Transmembrane</keyword>
<dbReference type="GO" id="GO:0022900">
    <property type="term" value="P:electron transport chain"/>
    <property type="evidence" value="ECO:0007669"/>
    <property type="project" value="UniProtKB-UniRule"/>
</dbReference>
<sequence length="211" mass="23782">MSNPVVKNAILLALFALICTLFVVLTNQLTAPQIIAQQQRKLSNSLKQVLPSQYVNQELLKSCREIRYPYYLGNKNWHKIWIAKQGQTVKGIAYQTTAPDGYNGAIRLLVGVMANGQIFGVRVISEHETPGLGDQIELRKSNWILSFNHKRLLSAHDKRWAVKKDGGMFDQFTGATITPRAVVKAVKRTLELNQLKFDEIIASQRHCGDHS</sequence>
<evidence type="ECO:0000256" key="5">
    <source>
        <dbReference type="ARBA" id="ARBA00022982"/>
    </source>
</evidence>
<feature type="modified residue" description="FMN phosphoryl threonine" evidence="6">
    <location>
        <position position="176"/>
    </location>
</feature>
<keyword evidence="6" id="KW-0997">Cell inner membrane</keyword>
<dbReference type="EC" id="7.-.-.-" evidence="6"/>
<evidence type="ECO:0000256" key="6">
    <source>
        <dbReference type="HAMAP-Rule" id="MF_00479"/>
    </source>
</evidence>
<dbReference type="Pfam" id="PF04205">
    <property type="entry name" value="FMN_bind"/>
    <property type="match status" value="1"/>
</dbReference>
<dbReference type="NCBIfam" id="NF002519">
    <property type="entry name" value="PRK01908.1"/>
    <property type="match status" value="1"/>
</dbReference>
<comment type="caution">
    <text evidence="8">The sequence shown here is derived from an EMBL/GenBank/DDBJ whole genome shotgun (WGS) entry which is preliminary data.</text>
</comment>
<organism evidence="8 9">
    <name type="scientific">Celerinatantimonas diazotrophica</name>
    <dbReference type="NCBI Taxonomy" id="412034"/>
    <lineage>
        <taxon>Bacteria</taxon>
        <taxon>Pseudomonadati</taxon>
        <taxon>Pseudomonadota</taxon>
        <taxon>Gammaproteobacteria</taxon>
        <taxon>Celerinatantimonadaceae</taxon>
        <taxon>Celerinatantimonas</taxon>
    </lineage>
</organism>
<comment type="subcellular location">
    <subcellularLocation>
        <location evidence="6">Cell inner membrane</location>
        <topology evidence="6">Single-pass membrane protein</topology>
    </subcellularLocation>
</comment>
<evidence type="ECO:0000259" key="7">
    <source>
        <dbReference type="SMART" id="SM00900"/>
    </source>
</evidence>
<dbReference type="PIRSF" id="PIRSF006091">
    <property type="entry name" value="E_trnsport_RnfG"/>
    <property type="match status" value="1"/>
</dbReference>
<evidence type="ECO:0000256" key="3">
    <source>
        <dbReference type="ARBA" id="ARBA00022630"/>
    </source>
</evidence>
<keyword evidence="6" id="KW-0472">Membrane</keyword>
<evidence type="ECO:0000313" key="8">
    <source>
        <dbReference type="EMBL" id="TCK47512.1"/>
    </source>
</evidence>
<comment type="function">
    <text evidence="6">Part of a membrane-bound complex that couples electron transfer with translocation of ions across the membrane.</text>
</comment>
<proteinExistence type="inferred from homology"/>
<dbReference type="NCBIfam" id="TIGR01947">
    <property type="entry name" value="rnfG"/>
    <property type="match status" value="1"/>
</dbReference>
<dbReference type="AlphaFoldDB" id="A0A4R1JA66"/>
<evidence type="ECO:0000256" key="2">
    <source>
        <dbReference type="ARBA" id="ARBA00022553"/>
    </source>
</evidence>
<dbReference type="GO" id="GO:0009055">
    <property type="term" value="F:electron transfer activity"/>
    <property type="evidence" value="ECO:0007669"/>
    <property type="project" value="InterPro"/>
</dbReference>
<dbReference type="Proteomes" id="UP000295565">
    <property type="component" value="Unassembled WGS sequence"/>
</dbReference>
<keyword evidence="6" id="KW-1003">Cell membrane</keyword>
<keyword evidence="1 6" id="KW-0813">Transport</keyword>
<name>A0A4R1JA66_9GAMM</name>
<dbReference type="PANTHER" id="PTHR36118:SF1">
    <property type="entry name" value="ION-TRANSLOCATING OXIDOREDUCTASE COMPLEX SUBUNIT G"/>
    <property type="match status" value="1"/>
</dbReference>
<dbReference type="GO" id="GO:0010181">
    <property type="term" value="F:FMN binding"/>
    <property type="evidence" value="ECO:0007669"/>
    <property type="project" value="InterPro"/>
</dbReference>
<dbReference type="InterPro" id="IPR007329">
    <property type="entry name" value="FMN-bd"/>
</dbReference>
<keyword evidence="6" id="KW-1278">Translocase</keyword>
<dbReference type="SMART" id="SM00900">
    <property type="entry name" value="FMN_bind"/>
    <property type="match status" value="1"/>
</dbReference>
<keyword evidence="4 6" id="KW-0288">FMN</keyword>
<comment type="cofactor">
    <cofactor evidence="6">
        <name>FMN</name>
        <dbReference type="ChEBI" id="CHEBI:58210"/>
    </cofactor>
</comment>
<dbReference type="HAMAP" id="MF_00479">
    <property type="entry name" value="RsxG_RnfG"/>
    <property type="match status" value="1"/>
</dbReference>
<accession>A0A4R1JA66</accession>
<gene>
    <name evidence="6" type="primary">rnfG</name>
    <name evidence="8" type="ORF">EV690_2542</name>
</gene>
<keyword evidence="6" id="KW-1133">Transmembrane helix</keyword>
<reference evidence="8 9" key="1">
    <citation type="submission" date="2019-03" db="EMBL/GenBank/DDBJ databases">
        <title>Genomic Encyclopedia of Type Strains, Phase IV (KMG-IV): sequencing the most valuable type-strain genomes for metagenomic binning, comparative biology and taxonomic classification.</title>
        <authorList>
            <person name="Goeker M."/>
        </authorList>
    </citation>
    <scope>NUCLEOTIDE SEQUENCE [LARGE SCALE GENOMIC DNA]</scope>
    <source>
        <strain evidence="8 9">DSM 18577</strain>
    </source>
</reference>
<evidence type="ECO:0000256" key="1">
    <source>
        <dbReference type="ARBA" id="ARBA00022448"/>
    </source>
</evidence>
<keyword evidence="9" id="KW-1185">Reference proteome</keyword>
<comment type="subunit">
    <text evidence="6">The complex is composed of six subunits: RnfA, RnfB, RnfC, RnfD, RnfE and RnfG.</text>
</comment>